<evidence type="ECO:0000259" key="14">
    <source>
        <dbReference type="Pfam" id="PF00852"/>
    </source>
</evidence>
<keyword evidence="7" id="KW-0735">Signal-anchor</keyword>
<dbReference type="Pfam" id="PF00852">
    <property type="entry name" value="Glyco_transf_10"/>
    <property type="match status" value="1"/>
</dbReference>
<evidence type="ECO:0000313" key="16">
    <source>
        <dbReference type="EMBL" id="KAK7065533.1"/>
    </source>
</evidence>
<evidence type="ECO:0000256" key="4">
    <source>
        <dbReference type="ARBA" id="ARBA00022676"/>
    </source>
</evidence>
<evidence type="ECO:0000256" key="10">
    <source>
        <dbReference type="ARBA" id="ARBA00023136"/>
    </source>
</evidence>
<evidence type="ECO:0000256" key="2">
    <source>
        <dbReference type="ARBA" id="ARBA00004922"/>
    </source>
</evidence>
<feature type="non-terminal residue" evidence="16">
    <location>
        <position position="342"/>
    </location>
</feature>
<dbReference type="InterPro" id="IPR055270">
    <property type="entry name" value="Glyco_tran_10_C"/>
</dbReference>
<feature type="compositionally biased region" description="Polar residues" evidence="13">
    <location>
        <begin position="1"/>
        <end position="27"/>
    </location>
</feature>
<name>A0AAN8WM61_HALRR</name>
<evidence type="ECO:0000256" key="3">
    <source>
        <dbReference type="ARBA" id="ARBA00008919"/>
    </source>
</evidence>
<dbReference type="Proteomes" id="UP001381693">
    <property type="component" value="Unassembled WGS sequence"/>
</dbReference>
<evidence type="ECO:0000256" key="7">
    <source>
        <dbReference type="ARBA" id="ARBA00022968"/>
    </source>
</evidence>
<keyword evidence="10" id="KW-0472">Membrane</keyword>
<keyword evidence="4 12" id="KW-0328">Glycosyltransferase</keyword>
<sequence length="342" mass="39157">MFNTNQNQRALKQALNSKSSDVPSNIQSEHKGCAEGHNSPSGGAAQTMGTKYGKGGNGSLPEPKKILFWSNFITSDPHEWSKIFSRQIRGECPDRCTVTHSKLNWQYADVIIFKQAMNLKSAKYINVTMPPLRPKNQIWLLFSAESPQHYTWFIPNSWLGIFDWTYTYHSKSDAVMPFGRVIKLPPNMAVNNKRNYWAEKRNSVKFAAWMVSHCPTPSRREDYVHELQKHEQVDIYGACGNMKCGIRRILRNVMKAKDPENCYPLMNTYKFYFAFENSICEDYITEKFFTALQMDAIPVVFGGGNYNAIAPPHSFINGTAFEKPKDLAMYLRAVANNQTLYN</sequence>
<feature type="domain" description="Fucosyltransferase N-terminal" evidence="15">
    <location>
        <begin position="63"/>
        <end position="179"/>
    </location>
</feature>
<keyword evidence="17" id="KW-1185">Reference proteome</keyword>
<feature type="region of interest" description="Disordered" evidence="13">
    <location>
        <begin position="1"/>
        <end position="56"/>
    </location>
</feature>
<dbReference type="GO" id="GO:0032580">
    <property type="term" value="C:Golgi cisterna membrane"/>
    <property type="evidence" value="ECO:0007669"/>
    <property type="project" value="UniProtKB-SubCell"/>
</dbReference>
<organism evidence="16 17">
    <name type="scientific">Halocaridina rubra</name>
    <name type="common">Hawaiian red shrimp</name>
    <dbReference type="NCBI Taxonomy" id="373956"/>
    <lineage>
        <taxon>Eukaryota</taxon>
        <taxon>Metazoa</taxon>
        <taxon>Ecdysozoa</taxon>
        <taxon>Arthropoda</taxon>
        <taxon>Crustacea</taxon>
        <taxon>Multicrustacea</taxon>
        <taxon>Malacostraca</taxon>
        <taxon>Eumalacostraca</taxon>
        <taxon>Eucarida</taxon>
        <taxon>Decapoda</taxon>
        <taxon>Pleocyemata</taxon>
        <taxon>Caridea</taxon>
        <taxon>Atyoidea</taxon>
        <taxon>Atyidae</taxon>
        <taxon>Halocaridina</taxon>
    </lineage>
</organism>
<comment type="pathway">
    <text evidence="2">Protein modification; protein glycosylation.</text>
</comment>
<comment type="subcellular location">
    <subcellularLocation>
        <location evidence="1 12">Golgi apparatus</location>
        <location evidence="1 12">Golgi stack membrane</location>
        <topology evidence="1 12">Single-pass type II membrane protein</topology>
    </subcellularLocation>
</comment>
<dbReference type="InterPro" id="IPR038577">
    <property type="entry name" value="GT10-like_C_sf"/>
</dbReference>
<keyword evidence="5 12" id="KW-0808">Transferase</keyword>
<dbReference type="EMBL" id="JAXCGZ010020764">
    <property type="protein sequence ID" value="KAK7065533.1"/>
    <property type="molecule type" value="Genomic_DNA"/>
</dbReference>
<dbReference type="AlphaFoldDB" id="A0AAN8WM61"/>
<feature type="domain" description="Fucosyltransferase C-terminal" evidence="14">
    <location>
        <begin position="205"/>
        <end position="342"/>
    </location>
</feature>
<keyword evidence="11" id="KW-0325">Glycoprotein</keyword>
<dbReference type="FunFam" id="3.40.50.11660:FF:000004">
    <property type="entry name" value="Glycoprotein 3-alpha-L-fucosyltransferase A"/>
    <property type="match status" value="1"/>
</dbReference>
<evidence type="ECO:0000256" key="9">
    <source>
        <dbReference type="ARBA" id="ARBA00023034"/>
    </source>
</evidence>
<evidence type="ECO:0000256" key="13">
    <source>
        <dbReference type="SAM" id="MobiDB-lite"/>
    </source>
</evidence>
<evidence type="ECO:0000256" key="6">
    <source>
        <dbReference type="ARBA" id="ARBA00022692"/>
    </source>
</evidence>
<dbReference type="EC" id="2.4.1.-" evidence="12"/>
<keyword evidence="9 12" id="KW-0333">Golgi apparatus</keyword>
<protein>
    <recommendedName>
        <fullName evidence="12">Fucosyltransferase</fullName>
        <ecNumber evidence="12">2.4.1.-</ecNumber>
    </recommendedName>
</protein>
<accession>A0AAN8WM61</accession>
<reference evidence="16 17" key="1">
    <citation type="submission" date="2023-11" db="EMBL/GenBank/DDBJ databases">
        <title>Halocaridina rubra genome assembly.</title>
        <authorList>
            <person name="Smith C."/>
        </authorList>
    </citation>
    <scope>NUCLEOTIDE SEQUENCE [LARGE SCALE GENOMIC DNA]</scope>
    <source>
        <strain evidence="16">EP-1</strain>
        <tissue evidence="16">Whole</tissue>
    </source>
</reference>
<keyword evidence="8" id="KW-1133">Transmembrane helix</keyword>
<dbReference type="Pfam" id="PF17039">
    <property type="entry name" value="Glyco_tran_10_N"/>
    <property type="match status" value="1"/>
</dbReference>
<dbReference type="SUPFAM" id="SSF53756">
    <property type="entry name" value="UDP-Glycosyltransferase/glycogen phosphorylase"/>
    <property type="match status" value="1"/>
</dbReference>
<dbReference type="InterPro" id="IPR031481">
    <property type="entry name" value="Glyco_tran_10_N"/>
</dbReference>
<evidence type="ECO:0000256" key="8">
    <source>
        <dbReference type="ARBA" id="ARBA00022989"/>
    </source>
</evidence>
<dbReference type="PANTHER" id="PTHR48438:SF1">
    <property type="entry name" value="ALPHA-(1,3)-FUCOSYLTRANSFERASE C-RELATED"/>
    <property type="match status" value="1"/>
</dbReference>
<evidence type="ECO:0000259" key="15">
    <source>
        <dbReference type="Pfam" id="PF17039"/>
    </source>
</evidence>
<dbReference type="GO" id="GO:0008417">
    <property type="term" value="F:fucosyltransferase activity"/>
    <property type="evidence" value="ECO:0007669"/>
    <property type="project" value="InterPro"/>
</dbReference>
<proteinExistence type="inferred from homology"/>
<keyword evidence="6 12" id="KW-0812">Transmembrane</keyword>
<evidence type="ECO:0000256" key="12">
    <source>
        <dbReference type="RuleBase" id="RU003832"/>
    </source>
</evidence>
<dbReference type="PANTHER" id="PTHR48438">
    <property type="entry name" value="ALPHA-(1,3)-FUCOSYLTRANSFERASE C-RELATED"/>
    <property type="match status" value="1"/>
</dbReference>
<dbReference type="Gene3D" id="3.40.50.11660">
    <property type="entry name" value="Glycosyl transferase family 10, C-terminal domain"/>
    <property type="match status" value="1"/>
</dbReference>
<comment type="similarity">
    <text evidence="3 12">Belongs to the glycosyltransferase 10 family.</text>
</comment>
<comment type="caution">
    <text evidence="16">The sequence shown here is derived from an EMBL/GenBank/DDBJ whole genome shotgun (WGS) entry which is preliminary data.</text>
</comment>
<evidence type="ECO:0000256" key="11">
    <source>
        <dbReference type="ARBA" id="ARBA00023180"/>
    </source>
</evidence>
<gene>
    <name evidence="16" type="primary">FUT7_1</name>
    <name evidence="16" type="ORF">SK128_001015</name>
</gene>
<evidence type="ECO:0000256" key="5">
    <source>
        <dbReference type="ARBA" id="ARBA00022679"/>
    </source>
</evidence>
<dbReference type="InterPro" id="IPR001503">
    <property type="entry name" value="Glyco_trans_10"/>
</dbReference>
<evidence type="ECO:0000256" key="1">
    <source>
        <dbReference type="ARBA" id="ARBA00004447"/>
    </source>
</evidence>
<evidence type="ECO:0000313" key="17">
    <source>
        <dbReference type="Proteomes" id="UP001381693"/>
    </source>
</evidence>